<gene>
    <name evidence="1" type="ORF">HU200_010422</name>
</gene>
<dbReference type="InterPro" id="IPR011990">
    <property type="entry name" value="TPR-like_helical_dom_sf"/>
</dbReference>
<comment type="caution">
    <text evidence="1">The sequence shown here is derived from an EMBL/GenBank/DDBJ whole genome shotgun (WGS) entry which is preliminary data.</text>
</comment>
<dbReference type="GO" id="GO:0009451">
    <property type="term" value="P:RNA modification"/>
    <property type="evidence" value="ECO:0007669"/>
    <property type="project" value="InterPro"/>
</dbReference>
<dbReference type="AlphaFoldDB" id="A0A835KMC8"/>
<dbReference type="InterPro" id="IPR046960">
    <property type="entry name" value="PPR_At4g14850-like_plant"/>
</dbReference>
<evidence type="ECO:0008006" key="3">
    <source>
        <dbReference type="Google" id="ProtNLM"/>
    </source>
</evidence>
<dbReference type="Gene3D" id="1.25.40.10">
    <property type="entry name" value="Tetratricopeptide repeat domain"/>
    <property type="match status" value="1"/>
</dbReference>
<sequence length="148" mass="15641">MRASSSSAPSYGVPEPLNVHVRRKGVQRVDPGDDDAGRVSRAVHALAVRTGVDLDVFVGDALVAFYARCGDVATSRKVFDAVTAKDVVTWNSMIRRVRSERAVGRGGHAAARPDLPAGVPDPVTLIAACTASAAVAKRRRPVGAFTHR</sequence>
<dbReference type="EMBL" id="JACEFO010000718">
    <property type="protein sequence ID" value="KAF8759379.1"/>
    <property type="molecule type" value="Genomic_DNA"/>
</dbReference>
<evidence type="ECO:0000313" key="1">
    <source>
        <dbReference type="EMBL" id="KAF8759379.1"/>
    </source>
</evidence>
<evidence type="ECO:0000313" key="2">
    <source>
        <dbReference type="Proteomes" id="UP000636709"/>
    </source>
</evidence>
<reference evidence="1" key="1">
    <citation type="submission" date="2020-07" db="EMBL/GenBank/DDBJ databases">
        <title>Genome sequence and genetic diversity analysis of an under-domesticated orphan crop, white fonio (Digitaria exilis).</title>
        <authorList>
            <person name="Bennetzen J.L."/>
            <person name="Chen S."/>
            <person name="Ma X."/>
            <person name="Wang X."/>
            <person name="Yssel A.E.J."/>
            <person name="Chaluvadi S.R."/>
            <person name="Johnson M."/>
            <person name="Gangashetty P."/>
            <person name="Hamidou F."/>
            <person name="Sanogo M.D."/>
            <person name="Zwaenepoel A."/>
            <person name="Wallace J."/>
            <person name="Van De Peer Y."/>
            <person name="Van Deynze A."/>
        </authorList>
    </citation>
    <scope>NUCLEOTIDE SEQUENCE</scope>
    <source>
        <tissue evidence="1">Leaves</tissue>
    </source>
</reference>
<dbReference type="OrthoDB" id="1882394at2759"/>
<dbReference type="Proteomes" id="UP000636709">
    <property type="component" value="Unassembled WGS sequence"/>
</dbReference>
<dbReference type="GO" id="GO:0003723">
    <property type="term" value="F:RNA binding"/>
    <property type="evidence" value="ECO:0007669"/>
    <property type="project" value="InterPro"/>
</dbReference>
<organism evidence="1 2">
    <name type="scientific">Digitaria exilis</name>
    <dbReference type="NCBI Taxonomy" id="1010633"/>
    <lineage>
        <taxon>Eukaryota</taxon>
        <taxon>Viridiplantae</taxon>
        <taxon>Streptophyta</taxon>
        <taxon>Embryophyta</taxon>
        <taxon>Tracheophyta</taxon>
        <taxon>Spermatophyta</taxon>
        <taxon>Magnoliopsida</taxon>
        <taxon>Liliopsida</taxon>
        <taxon>Poales</taxon>
        <taxon>Poaceae</taxon>
        <taxon>PACMAD clade</taxon>
        <taxon>Panicoideae</taxon>
        <taxon>Panicodae</taxon>
        <taxon>Paniceae</taxon>
        <taxon>Anthephorinae</taxon>
        <taxon>Digitaria</taxon>
    </lineage>
</organism>
<protein>
    <recommendedName>
        <fullName evidence="3">Pentatricopeptide repeat-containing protein</fullName>
    </recommendedName>
</protein>
<dbReference type="PANTHER" id="PTHR47926">
    <property type="entry name" value="PENTATRICOPEPTIDE REPEAT-CONTAINING PROTEIN"/>
    <property type="match status" value="1"/>
</dbReference>
<accession>A0A835KMC8</accession>
<proteinExistence type="predicted"/>
<keyword evidence="2" id="KW-1185">Reference proteome</keyword>
<name>A0A835KMC8_9POAL</name>